<evidence type="ECO:0000313" key="1">
    <source>
        <dbReference type="EMBL" id="KAJ7996684.1"/>
    </source>
</evidence>
<evidence type="ECO:0000313" key="2">
    <source>
        <dbReference type="Proteomes" id="UP001157502"/>
    </source>
</evidence>
<gene>
    <name evidence="1" type="ORF">DPEC_G00239580</name>
</gene>
<reference evidence="1" key="1">
    <citation type="submission" date="2021-05" db="EMBL/GenBank/DDBJ databases">
        <authorList>
            <person name="Pan Q."/>
            <person name="Jouanno E."/>
            <person name="Zahm M."/>
            <person name="Klopp C."/>
            <person name="Cabau C."/>
            <person name="Louis A."/>
            <person name="Berthelot C."/>
            <person name="Parey E."/>
            <person name="Roest Crollius H."/>
            <person name="Montfort J."/>
            <person name="Robinson-Rechavi M."/>
            <person name="Bouchez O."/>
            <person name="Lampietro C."/>
            <person name="Lopez Roques C."/>
            <person name="Donnadieu C."/>
            <person name="Postlethwait J."/>
            <person name="Bobe J."/>
            <person name="Dillon D."/>
            <person name="Chandos A."/>
            <person name="von Hippel F."/>
            <person name="Guiguen Y."/>
        </authorList>
    </citation>
    <scope>NUCLEOTIDE SEQUENCE</scope>
    <source>
        <strain evidence="1">YG-Jan2019</strain>
    </source>
</reference>
<dbReference type="Proteomes" id="UP001157502">
    <property type="component" value="Chromosome 20"/>
</dbReference>
<organism evidence="1 2">
    <name type="scientific">Dallia pectoralis</name>
    <name type="common">Alaska blackfish</name>
    <dbReference type="NCBI Taxonomy" id="75939"/>
    <lineage>
        <taxon>Eukaryota</taxon>
        <taxon>Metazoa</taxon>
        <taxon>Chordata</taxon>
        <taxon>Craniata</taxon>
        <taxon>Vertebrata</taxon>
        <taxon>Euteleostomi</taxon>
        <taxon>Actinopterygii</taxon>
        <taxon>Neopterygii</taxon>
        <taxon>Teleostei</taxon>
        <taxon>Protacanthopterygii</taxon>
        <taxon>Esociformes</taxon>
        <taxon>Umbridae</taxon>
        <taxon>Dallia</taxon>
    </lineage>
</organism>
<protein>
    <submittedName>
        <fullName evidence="1">Uncharacterized protein</fullName>
    </submittedName>
</protein>
<dbReference type="EMBL" id="CM055747">
    <property type="protein sequence ID" value="KAJ7996684.1"/>
    <property type="molecule type" value="Genomic_DNA"/>
</dbReference>
<keyword evidence="2" id="KW-1185">Reference proteome</keyword>
<comment type="caution">
    <text evidence="1">The sequence shown here is derived from an EMBL/GenBank/DDBJ whole genome shotgun (WGS) entry which is preliminary data.</text>
</comment>
<accession>A0ACC2FYY4</accession>
<proteinExistence type="predicted"/>
<sequence length="323" mass="36704">MNRDIEEELMSCSVCNSTRPHQQKEPLQPHPVPALPWSTVATDMFEWHGQQYHVLVDSYSGCDNARQYTSQRFKDFAEQWDFTHVTSSLGYPQSNGLAERAVRSAKLLMEKSHRDGTDVYLNLLNIRNIPRDQALGSPAERLMSRQTRSTLPVSTRLLEPAPKNTQLVNAQLKNKRLIQKRYYDESSRPLLPLAEGQVVRMQTIKGHDHMGTVKEVCEEPRSYIIESNGGTYRRNRRHILPVAEPPPPRQPDPADLDCQYANPAAPLSSLHTSHTPRETQVAPRPTSVQQRPAIQSPTKVTPGNTLYVTRSGRVCRPNPKYEQ</sequence>
<name>A0ACC2FYY4_DALPE</name>